<accession>A0A7W9J802</accession>
<protein>
    <submittedName>
        <fullName evidence="2">Dihydrofolate reductase</fullName>
    </submittedName>
</protein>
<reference evidence="2 3" key="1">
    <citation type="submission" date="2020-08" db="EMBL/GenBank/DDBJ databases">
        <title>Sequencing the genomes of 1000 actinobacteria strains.</title>
        <authorList>
            <person name="Klenk H.-P."/>
        </authorList>
    </citation>
    <scope>NUCLEOTIDE SEQUENCE [LARGE SCALE GENOMIC DNA]</scope>
    <source>
        <strain evidence="2 3">DSM 28967</strain>
    </source>
</reference>
<dbReference type="Proteomes" id="UP000549971">
    <property type="component" value="Unassembled WGS sequence"/>
</dbReference>
<dbReference type="SUPFAM" id="SSF53597">
    <property type="entry name" value="Dihydrofolate reductase-like"/>
    <property type="match status" value="1"/>
</dbReference>
<dbReference type="EMBL" id="JACHMY010000001">
    <property type="protein sequence ID" value="MBB5837321.1"/>
    <property type="molecule type" value="Genomic_DNA"/>
</dbReference>
<dbReference type="PANTHER" id="PTHR38011:SF11">
    <property type="entry name" value="2,5-DIAMINO-6-RIBOSYLAMINO-4(3H)-PYRIMIDINONE 5'-PHOSPHATE REDUCTASE"/>
    <property type="match status" value="1"/>
</dbReference>
<dbReference type="Pfam" id="PF01872">
    <property type="entry name" value="RibD_C"/>
    <property type="match status" value="1"/>
</dbReference>
<sequence>MRDLIVTENITLDGVVEASDDWFLVYDAGADTSDLLEVSRQHSAAADAFLVGRETFESMRGFWPEQTDDKTGITQYLNEVQKYVVSSTLQDPGWEPTTVLRGCDEVAGVKEQPGKDITVTGSIGLVQELAERKLVDEYRLFVYPVTAGHGRRLFEDGRELRRFALVETRAFSPGVVLLRYRTK</sequence>
<dbReference type="GO" id="GO:0008703">
    <property type="term" value="F:5-amino-6-(5-phosphoribosylamino)uracil reductase activity"/>
    <property type="evidence" value="ECO:0007669"/>
    <property type="project" value="InterPro"/>
</dbReference>
<dbReference type="InterPro" id="IPR024072">
    <property type="entry name" value="DHFR-like_dom_sf"/>
</dbReference>
<dbReference type="InterPro" id="IPR050765">
    <property type="entry name" value="Riboflavin_Biosynth_HTPR"/>
</dbReference>
<evidence type="ECO:0000259" key="1">
    <source>
        <dbReference type="Pfam" id="PF01872"/>
    </source>
</evidence>
<gene>
    <name evidence="2" type="ORF">HDA39_004055</name>
</gene>
<comment type="caution">
    <text evidence="2">The sequence shown here is derived from an EMBL/GenBank/DDBJ whole genome shotgun (WGS) entry which is preliminary data.</text>
</comment>
<dbReference type="AlphaFoldDB" id="A0A7W9J802"/>
<feature type="domain" description="Bacterial bifunctional deaminase-reductase C-terminal" evidence="1">
    <location>
        <begin position="4"/>
        <end position="177"/>
    </location>
</feature>
<organism evidence="2 3">
    <name type="scientific">Kribbella italica</name>
    <dbReference type="NCBI Taxonomy" id="1540520"/>
    <lineage>
        <taxon>Bacteria</taxon>
        <taxon>Bacillati</taxon>
        <taxon>Actinomycetota</taxon>
        <taxon>Actinomycetes</taxon>
        <taxon>Propionibacteriales</taxon>
        <taxon>Kribbellaceae</taxon>
        <taxon>Kribbella</taxon>
    </lineage>
</organism>
<evidence type="ECO:0000313" key="3">
    <source>
        <dbReference type="Proteomes" id="UP000549971"/>
    </source>
</evidence>
<proteinExistence type="predicted"/>
<dbReference type="PANTHER" id="PTHR38011">
    <property type="entry name" value="DIHYDROFOLATE REDUCTASE FAMILY PROTEIN (AFU_ORTHOLOGUE AFUA_8G06820)"/>
    <property type="match status" value="1"/>
</dbReference>
<keyword evidence="3" id="KW-1185">Reference proteome</keyword>
<dbReference type="Gene3D" id="3.40.430.10">
    <property type="entry name" value="Dihydrofolate Reductase, subunit A"/>
    <property type="match status" value="1"/>
</dbReference>
<evidence type="ECO:0000313" key="2">
    <source>
        <dbReference type="EMBL" id="MBB5837321.1"/>
    </source>
</evidence>
<dbReference type="RefSeq" id="WP_184797255.1">
    <property type="nucleotide sequence ID" value="NZ_JACHMY010000001.1"/>
</dbReference>
<name>A0A7W9J802_9ACTN</name>
<dbReference type="InterPro" id="IPR002734">
    <property type="entry name" value="RibDG_C"/>
</dbReference>
<dbReference type="GO" id="GO:0009231">
    <property type="term" value="P:riboflavin biosynthetic process"/>
    <property type="evidence" value="ECO:0007669"/>
    <property type="project" value="InterPro"/>
</dbReference>